<evidence type="ECO:0000256" key="3">
    <source>
        <dbReference type="ARBA" id="ARBA00022723"/>
    </source>
</evidence>
<keyword evidence="11" id="KW-1185">Reference proteome</keyword>
<dbReference type="Proteomes" id="UP001604335">
    <property type="component" value="Unassembled WGS sequence"/>
</dbReference>
<evidence type="ECO:0000256" key="7">
    <source>
        <dbReference type="ARBA" id="ARBA00023160"/>
    </source>
</evidence>
<sequence>MFYLGTDLVYIPRIRAALDRFGGRFLQRIYTPQEQQTCWRSLARSIPWETLNPETLLNDHLTPDVVNRLAGRWAAKEAVVKALGTGWHGVGYKDVEITRRATGEPGVCLHGRALAALDRRCALHCQTHPAAASAGPEAHWQVSFSHDRDYATASAILVCGSESGSLGPAPKAARTGSDVEC</sequence>
<evidence type="ECO:0000256" key="1">
    <source>
        <dbReference type="ARBA" id="ARBA00022516"/>
    </source>
</evidence>
<evidence type="ECO:0000256" key="8">
    <source>
        <dbReference type="HAMAP-Rule" id="MF_00101"/>
    </source>
</evidence>
<keyword evidence="3 8" id="KW-0479">Metal-binding</keyword>
<evidence type="ECO:0000256" key="5">
    <source>
        <dbReference type="ARBA" id="ARBA00022842"/>
    </source>
</evidence>
<dbReference type="InterPro" id="IPR037143">
    <property type="entry name" value="4-PPantetheinyl_Trfase_dom_sf"/>
</dbReference>
<feature type="domain" description="4'-phosphopantetheinyl transferase" evidence="9">
    <location>
        <begin position="4"/>
        <end position="126"/>
    </location>
</feature>
<dbReference type="RefSeq" id="WP_393014165.1">
    <property type="nucleotide sequence ID" value="NZ_JAZAQF010000078.1"/>
</dbReference>
<evidence type="ECO:0000256" key="4">
    <source>
        <dbReference type="ARBA" id="ARBA00022832"/>
    </source>
</evidence>
<protein>
    <recommendedName>
        <fullName evidence="8">Holo-[acyl-carrier-protein] synthase</fullName>
        <shortName evidence="8">Holo-ACP synthase</shortName>
        <ecNumber evidence="8">2.7.8.7</ecNumber>
    </recommendedName>
    <alternativeName>
        <fullName evidence="8">4'-phosphopantetheinyl transferase AcpS</fullName>
    </alternativeName>
</protein>
<dbReference type="NCBIfam" id="TIGR00556">
    <property type="entry name" value="pantethn_trn"/>
    <property type="match status" value="1"/>
</dbReference>
<feature type="binding site" evidence="8">
    <location>
        <position position="77"/>
    </location>
    <ligand>
        <name>Mg(2+)</name>
        <dbReference type="ChEBI" id="CHEBI:18420"/>
    </ligand>
</feature>
<name>A0ABW7CCD8_9CYAN</name>
<gene>
    <name evidence="8" type="primary">acpS</name>
    <name evidence="10" type="ORF">VPK24_13670</name>
</gene>
<dbReference type="InterPro" id="IPR008278">
    <property type="entry name" value="4-PPantetheinyl_Trfase_dom"/>
</dbReference>
<keyword evidence="7 8" id="KW-0275">Fatty acid biosynthesis</keyword>
<comment type="function">
    <text evidence="8">Transfers the 4'-phosphopantetheine moiety from coenzyme A to a Ser of acyl-carrier-protein.</text>
</comment>
<comment type="caution">
    <text evidence="10">The sequence shown here is derived from an EMBL/GenBank/DDBJ whole genome shotgun (WGS) entry which is preliminary data.</text>
</comment>
<dbReference type="GO" id="GO:0008897">
    <property type="term" value="F:holo-[acyl-carrier-protein] synthase activity"/>
    <property type="evidence" value="ECO:0007669"/>
    <property type="project" value="UniProtKB-EC"/>
</dbReference>
<proteinExistence type="inferred from homology"/>
<keyword evidence="5 8" id="KW-0460">Magnesium</keyword>
<dbReference type="InterPro" id="IPR004568">
    <property type="entry name" value="Ppantetheine-prot_Trfase_dom"/>
</dbReference>
<evidence type="ECO:0000256" key="2">
    <source>
        <dbReference type="ARBA" id="ARBA00022679"/>
    </source>
</evidence>
<dbReference type="InterPro" id="IPR002582">
    <property type="entry name" value="ACPS"/>
</dbReference>
<dbReference type="Gene3D" id="3.90.470.20">
    <property type="entry name" value="4'-phosphopantetheinyl transferase domain"/>
    <property type="match status" value="1"/>
</dbReference>
<comment type="cofactor">
    <cofactor evidence="8">
        <name>Mg(2+)</name>
        <dbReference type="ChEBI" id="CHEBI:18420"/>
    </cofactor>
</comment>
<keyword evidence="2 8" id="KW-0808">Transferase</keyword>
<evidence type="ECO:0000313" key="11">
    <source>
        <dbReference type="Proteomes" id="UP001604335"/>
    </source>
</evidence>
<dbReference type="EC" id="2.7.8.7" evidence="8"/>
<keyword evidence="4 8" id="KW-0276">Fatty acid metabolism</keyword>
<comment type="similarity">
    <text evidence="8">Belongs to the P-Pant transferase superfamily. AcpS family.</text>
</comment>
<keyword evidence="1 8" id="KW-0444">Lipid biosynthesis</keyword>
<reference evidence="11" key="1">
    <citation type="journal article" date="2024" name="Algal Res.">
        <title>Biochemical, toxicological and genomic investigation of a high-biomass producing Limnothrix strain isolated from Italian shallow drinking water reservoir.</title>
        <authorList>
            <person name="Simonazzi M."/>
            <person name="Shishido T.K."/>
            <person name="Delbaje E."/>
            <person name="Wahlsten M."/>
            <person name="Fewer D.P."/>
            <person name="Sivonen K."/>
            <person name="Pezzolesi L."/>
            <person name="Pistocchi R."/>
        </authorList>
    </citation>
    <scope>NUCLEOTIDE SEQUENCE [LARGE SCALE GENOMIC DNA]</scope>
    <source>
        <strain evidence="11">LRLZ20PSL1</strain>
    </source>
</reference>
<evidence type="ECO:0000256" key="6">
    <source>
        <dbReference type="ARBA" id="ARBA00023098"/>
    </source>
</evidence>
<feature type="binding site" evidence="8">
    <location>
        <position position="7"/>
    </location>
    <ligand>
        <name>Mg(2+)</name>
        <dbReference type="ChEBI" id="CHEBI:18420"/>
    </ligand>
</feature>
<comment type="subcellular location">
    <subcellularLocation>
        <location evidence="8">Cytoplasm</location>
    </subcellularLocation>
</comment>
<keyword evidence="6 8" id="KW-0443">Lipid metabolism</keyword>
<accession>A0ABW7CCD8</accession>
<dbReference type="HAMAP" id="MF_00101">
    <property type="entry name" value="AcpS"/>
    <property type="match status" value="1"/>
</dbReference>
<dbReference type="Pfam" id="PF01648">
    <property type="entry name" value="ACPS"/>
    <property type="match status" value="1"/>
</dbReference>
<dbReference type="EMBL" id="JAZAQF010000078">
    <property type="protein sequence ID" value="MFG3818691.1"/>
    <property type="molecule type" value="Genomic_DNA"/>
</dbReference>
<comment type="catalytic activity">
    <reaction evidence="8">
        <text>apo-[ACP] + CoA = holo-[ACP] + adenosine 3',5'-bisphosphate + H(+)</text>
        <dbReference type="Rhea" id="RHEA:12068"/>
        <dbReference type="Rhea" id="RHEA-COMP:9685"/>
        <dbReference type="Rhea" id="RHEA-COMP:9690"/>
        <dbReference type="ChEBI" id="CHEBI:15378"/>
        <dbReference type="ChEBI" id="CHEBI:29999"/>
        <dbReference type="ChEBI" id="CHEBI:57287"/>
        <dbReference type="ChEBI" id="CHEBI:58343"/>
        <dbReference type="ChEBI" id="CHEBI:64479"/>
        <dbReference type="EC" id="2.7.8.7"/>
    </reaction>
</comment>
<organism evidence="10 11">
    <name type="scientific">Limnothrix redekei LRLZ20PSL1</name>
    <dbReference type="NCBI Taxonomy" id="3112953"/>
    <lineage>
        <taxon>Bacteria</taxon>
        <taxon>Bacillati</taxon>
        <taxon>Cyanobacteriota</taxon>
        <taxon>Cyanophyceae</taxon>
        <taxon>Pseudanabaenales</taxon>
        <taxon>Pseudanabaenaceae</taxon>
        <taxon>Limnothrix</taxon>
    </lineage>
</organism>
<evidence type="ECO:0000313" key="10">
    <source>
        <dbReference type="EMBL" id="MFG3818691.1"/>
    </source>
</evidence>
<evidence type="ECO:0000259" key="9">
    <source>
        <dbReference type="Pfam" id="PF01648"/>
    </source>
</evidence>
<dbReference type="SUPFAM" id="SSF56214">
    <property type="entry name" value="4'-phosphopantetheinyl transferase"/>
    <property type="match status" value="1"/>
</dbReference>
<keyword evidence="8" id="KW-0963">Cytoplasm</keyword>